<dbReference type="Gene3D" id="3.30.110.170">
    <property type="entry name" value="Protein of unknown function (DUF541), domain 1"/>
    <property type="match status" value="1"/>
</dbReference>
<protein>
    <recommendedName>
        <fullName evidence="4">Secreted protein</fullName>
    </recommendedName>
</protein>
<dbReference type="GO" id="GO:0006974">
    <property type="term" value="P:DNA damage response"/>
    <property type="evidence" value="ECO:0007669"/>
    <property type="project" value="TreeGrafter"/>
</dbReference>
<reference evidence="2 3" key="1">
    <citation type="submission" date="2018-01" db="EMBL/GenBank/DDBJ databases">
        <title>Genomic Encyclopedia of Type Strains, Phase I: the one thousand microbial genomes (KMG-I) project.</title>
        <authorList>
            <person name="Goeker M."/>
        </authorList>
    </citation>
    <scope>NUCLEOTIDE SEQUENCE [LARGE SCALE GENOMIC DNA]</scope>
    <source>
        <strain evidence="2 3">DSM 17960</strain>
    </source>
</reference>
<dbReference type="PANTHER" id="PTHR34387">
    <property type="entry name" value="SLR1258 PROTEIN"/>
    <property type="match status" value="1"/>
</dbReference>
<dbReference type="Proteomes" id="UP000237056">
    <property type="component" value="Unassembled WGS sequence"/>
</dbReference>
<evidence type="ECO:0008006" key="4">
    <source>
        <dbReference type="Google" id="ProtNLM"/>
    </source>
</evidence>
<feature type="chain" id="PRO_5015745207" description="Secreted protein" evidence="1">
    <location>
        <begin position="22"/>
        <end position="240"/>
    </location>
</feature>
<accession>A0A2S4N6X6</accession>
<comment type="caution">
    <text evidence="2">The sequence shown here is derived from an EMBL/GenBank/DDBJ whole genome shotgun (WGS) entry which is preliminary data.</text>
</comment>
<evidence type="ECO:0000256" key="1">
    <source>
        <dbReference type="SAM" id="SignalP"/>
    </source>
</evidence>
<dbReference type="AlphaFoldDB" id="A0A2S4N6X6"/>
<dbReference type="Pfam" id="PF04402">
    <property type="entry name" value="SIMPL"/>
    <property type="match status" value="1"/>
</dbReference>
<name>A0A2S4N6X6_9FLAO</name>
<keyword evidence="3" id="KW-1185">Reference proteome</keyword>
<keyword evidence="1" id="KW-0732">Signal</keyword>
<dbReference type="InterPro" id="IPR007497">
    <property type="entry name" value="SIMPL/DUF541"/>
</dbReference>
<proteinExistence type="predicted"/>
<dbReference type="Gene3D" id="3.30.70.2970">
    <property type="entry name" value="Protein of unknown function (DUF541), domain 2"/>
    <property type="match status" value="1"/>
</dbReference>
<sequence length="240" mass="27088">MRKTFFFLFSSLSLFSFSIYAQNTIKLDRKISVVGSGTVTAFPDAAQITISFLHIKPTLREAINENQLTSEQVLKIVKKYVSDSTEIQTSLISTDKSYKWDQKLSKEVFVGFQSSQKLIFTLKNLNKFQDFTEELLKTKFNKIERIFYFNTNSKNLLIQAQELAVQDAIETSERLAANSKVTLGKIMTIETKNSSNETVGTNSNNNFQSFSKGMGGRGVSSSGDLINYTIKVFVETELLN</sequence>
<feature type="signal peptide" evidence="1">
    <location>
        <begin position="1"/>
        <end position="21"/>
    </location>
</feature>
<dbReference type="EMBL" id="PQNY01000010">
    <property type="protein sequence ID" value="POS01472.1"/>
    <property type="molecule type" value="Genomic_DNA"/>
</dbReference>
<evidence type="ECO:0000313" key="3">
    <source>
        <dbReference type="Proteomes" id="UP000237056"/>
    </source>
</evidence>
<gene>
    <name evidence="2" type="ORF">Q361_11055</name>
</gene>
<evidence type="ECO:0000313" key="2">
    <source>
        <dbReference type="EMBL" id="POS01472.1"/>
    </source>
</evidence>
<dbReference type="PANTHER" id="PTHR34387:SF2">
    <property type="entry name" value="SLR1258 PROTEIN"/>
    <property type="match status" value="1"/>
</dbReference>
<dbReference type="OrthoDB" id="1347728at2"/>
<organism evidence="2 3">
    <name type="scientific">Flavobacterium croceum DSM 17960</name>
    <dbReference type="NCBI Taxonomy" id="1121886"/>
    <lineage>
        <taxon>Bacteria</taxon>
        <taxon>Pseudomonadati</taxon>
        <taxon>Bacteroidota</taxon>
        <taxon>Flavobacteriia</taxon>
        <taxon>Flavobacteriales</taxon>
        <taxon>Flavobacteriaceae</taxon>
        <taxon>Flavobacterium</taxon>
    </lineage>
</organism>
<dbReference type="RefSeq" id="WP_103726324.1">
    <property type="nucleotide sequence ID" value="NZ_PQNY01000010.1"/>
</dbReference>
<dbReference type="InterPro" id="IPR052022">
    <property type="entry name" value="26kDa_periplasmic_antigen"/>
</dbReference>